<keyword evidence="2" id="KW-0539">Nucleus</keyword>
<dbReference type="PANTHER" id="PTHR31747">
    <property type="entry name" value="PROTEIN LSD1"/>
    <property type="match status" value="1"/>
</dbReference>
<evidence type="ECO:0000256" key="2">
    <source>
        <dbReference type="ARBA" id="ARBA00023242"/>
    </source>
</evidence>
<proteinExistence type="predicted"/>
<dbReference type="EMBL" id="CAXHTA020000007">
    <property type="protein sequence ID" value="CAL5222506.1"/>
    <property type="molecule type" value="Genomic_DNA"/>
</dbReference>
<evidence type="ECO:0000313" key="5">
    <source>
        <dbReference type="EMBL" id="CAL5222506.1"/>
    </source>
</evidence>
<feature type="domain" description="Zinc finger LSD1-type" evidence="4">
    <location>
        <begin position="25"/>
        <end position="49"/>
    </location>
</feature>
<protein>
    <submittedName>
        <fullName evidence="5">G4880 protein</fullName>
    </submittedName>
</protein>
<comment type="caution">
    <text evidence="5">The sequence shown here is derived from an EMBL/GenBank/DDBJ whole genome shotgun (WGS) entry which is preliminary data.</text>
</comment>
<dbReference type="InterPro" id="IPR040319">
    <property type="entry name" value="LSD1-like"/>
</dbReference>
<gene>
    <name evidence="5" type="primary">g4880</name>
    <name evidence="5" type="ORF">VP750_LOCUS4165</name>
</gene>
<reference evidence="5 6" key="1">
    <citation type="submission" date="2024-06" db="EMBL/GenBank/DDBJ databases">
        <authorList>
            <person name="Kraege A."/>
            <person name="Thomma B."/>
        </authorList>
    </citation>
    <scope>NUCLEOTIDE SEQUENCE [LARGE SCALE GENOMIC DNA]</scope>
</reference>
<evidence type="ECO:0000256" key="3">
    <source>
        <dbReference type="SAM" id="MobiDB-lite"/>
    </source>
</evidence>
<organism evidence="5 6">
    <name type="scientific">Coccomyxa viridis</name>
    <dbReference type="NCBI Taxonomy" id="1274662"/>
    <lineage>
        <taxon>Eukaryota</taxon>
        <taxon>Viridiplantae</taxon>
        <taxon>Chlorophyta</taxon>
        <taxon>core chlorophytes</taxon>
        <taxon>Trebouxiophyceae</taxon>
        <taxon>Trebouxiophyceae incertae sedis</taxon>
        <taxon>Coccomyxaceae</taxon>
        <taxon>Coccomyxa</taxon>
    </lineage>
</organism>
<comment type="subcellular location">
    <subcellularLocation>
        <location evidence="1">Nucleus</location>
    </subcellularLocation>
</comment>
<feature type="region of interest" description="Disordered" evidence="3">
    <location>
        <begin position="137"/>
        <end position="204"/>
    </location>
</feature>
<dbReference type="InterPro" id="IPR005735">
    <property type="entry name" value="Znf_LSD1"/>
</dbReference>
<keyword evidence="6" id="KW-1185">Reference proteome</keyword>
<dbReference type="PANTHER" id="PTHR31747:SF3">
    <property type="entry name" value="PROTEIN LSD1"/>
    <property type="match status" value="1"/>
</dbReference>
<feature type="compositionally biased region" description="Low complexity" evidence="3">
    <location>
        <begin position="137"/>
        <end position="157"/>
    </location>
</feature>
<dbReference type="Proteomes" id="UP001497392">
    <property type="component" value="Unassembled WGS sequence"/>
</dbReference>
<evidence type="ECO:0000313" key="6">
    <source>
        <dbReference type="Proteomes" id="UP001497392"/>
    </source>
</evidence>
<dbReference type="NCBIfam" id="TIGR01053">
    <property type="entry name" value="LSD1"/>
    <property type="match status" value="3"/>
</dbReference>
<evidence type="ECO:0000256" key="1">
    <source>
        <dbReference type="ARBA" id="ARBA00004123"/>
    </source>
</evidence>
<name>A0ABP1FSV3_9CHLO</name>
<sequence length="204" mass="21386">MNGAQDSSMQQQHYPSASRQSQVVCGGCNTLLMFPQGAQNVRCARCRHITSVPPAGGNDMAQLVCQRQSCRVLLLYPRGATQVQCSMCSNINCALAANQIGHLICACCHMTLMFAHGAQSVKCAVCNHVTPVSASSVVQPQQQQSSAGASSNGTTTQPSGAPHRPIIKQSVVVENPPSLDQDGNEVQNLAIGVTTEPKAASARG</sequence>
<dbReference type="Pfam" id="PF06943">
    <property type="entry name" value="zf-LSD1"/>
    <property type="match status" value="3"/>
</dbReference>
<feature type="domain" description="Zinc finger LSD1-type" evidence="4">
    <location>
        <begin position="105"/>
        <end position="129"/>
    </location>
</feature>
<accession>A0ABP1FSV3</accession>
<evidence type="ECO:0000259" key="4">
    <source>
        <dbReference type="Pfam" id="PF06943"/>
    </source>
</evidence>
<feature type="domain" description="Zinc finger LSD1-type" evidence="4">
    <location>
        <begin position="69"/>
        <end position="90"/>
    </location>
</feature>